<dbReference type="Proteomes" id="UP000663829">
    <property type="component" value="Unassembled WGS sequence"/>
</dbReference>
<dbReference type="EMBL" id="CAJNOQ010002645">
    <property type="protein sequence ID" value="CAF0970564.1"/>
    <property type="molecule type" value="Genomic_DNA"/>
</dbReference>
<comment type="caution">
    <text evidence="6">The sequence shown here is derived from an EMBL/GenBank/DDBJ whole genome shotgun (WGS) entry which is preliminary data.</text>
</comment>
<organism evidence="6 9">
    <name type="scientific">Didymodactylos carnosus</name>
    <dbReference type="NCBI Taxonomy" id="1234261"/>
    <lineage>
        <taxon>Eukaryota</taxon>
        <taxon>Metazoa</taxon>
        <taxon>Spiralia</taxon>
        <taxon>Gnathifera</taxon>
        <taxon>Rotifera</taxon>
        <taxon>Eurotatoria</taxon>
        <taxon>Bdelloidea</taxon>
        <taxon>Philodinida</taxon>
        <taxon>Philodinidae</taxon>
        <taxon>Didymodactylos</taxon>
    </lineage>
</organism>
<sequence length="153" mass="17532">MSINTSAIYFLDSNKGYRQLIRDDFIYKCNKQTTSKICWICKTKNCKAKVHTDPNDNFLSSSGDHNRLLEPEDFEVQCFRKILKDRVINETAPISKLYAEEIAKTQFSSETLARLNQARRQLTSVLPASASFDIPDCYQITATGEIFLISYTL</sequence>
<dbReference type="GO" id="GO:0008270">
    <property type="term" value="F:zinc ion binding"/>
    <property type="evidence" value="ECO:0007669"/>
    <property type="project" value="UniProtKB-KW"/>
</dbReference>
<dbReference type="EMBL" id="CAJOBA010002283">
    <property type="protein sequence ID" value="CAF3638237.1"/>
    <property type="molecule type" value="Genomic_DNA"/>
</dbReference>
<evidence type="ECO:0000256" key="1">
    <source>
        <dbReference type="ARBA" id="ARBA00022723"/>
    </source>
</evidence>
<protein>
    <recommendedName>
        <fullName evidence="4">FLYWCH-type domain-containing protein</fullName>
    </recommendedName>
</protein>
<dbReference type="Gene3D" id="2.20.25.240">
    <property type="match status" value="1"/>
</dbReference>
<evidence type="ECO:0000313" key="6">
    <source>
        <dbReference type="EMBL" id="CAF0970564.1"/>
    </source>
</evidence>
<keyword evidence="2" id="KW-0863">Zinc-finger</keyword>
<dbReference type="Proteomes" id="UP000677228">
    <property type="component" value="Unassembled WGS sequence"/>
</dbReference>
<dbReference type="Proteomes" id="UP000681722">
    <property type="component" value="Unassembled WGS sequence"/>
</dbReference>
<evidence type="ECO:0000313" key="7">
    <source>
        <dbReference type="EMBL" id="CAF3638237.1"/>
    </source>
</evidence>
<evidence type="ECO:0000313" key="5">
    <source>
        <dbReference type="EMBL" id="CAF0853045.1"/>
    </source>
</evidence>
<dbReference type="InterPro" id="IPR007588">
    <property type="entry name" value="Znf_FLYWCH"/>
</dbReference>
<gene>
    <name evidence="6" type="ORF">GPM918_LOCUS12213</name>
    <name evidence="5" type="ORF">OVA965_LOCUS7245</name>
    <name evidence="8" type="ORF">SRO942_LOCUS12214</name>
    <name evidence="7" type="ORF">TMI583_LOCUS7241</name>
</gene>
<evidence type="ECO:0000259" key="4">
    <source>
        <dbReference type="Pfam" id="PF04500"/>
    </source>
</evidence>
<reference evidence="6" key="1">
    <citation type="submission" date="2021-02" db="EMBL/GenBank/DDBJ databases">
        <authorList>
            <person name="Nowell W R."/>
        </authorList>
    </citation>
    <scope>NUCLEOTIDE SEQUENCE</scope>
</reference>
<dbReference type="Pfam" id="PF04500">
    <property type="entry name" value="FLYWCH"/>
    <property type="match status" value="1"/>
</dbReference>
<evidence type="ECO:0000256" key="2">
    <source>
        <dbReference type="ARBA" id="ARBA00022771"/>
    </source>
</evidence>
<keyword evidence="9" id="KW-1185">Reference proteome</keyword>
<dbReference type="OrthoDB" id="10046275at2759"/>
<evidence type="ECO:0000313" key="8">
    <source>
        <dbReference type="EMBL" id="CAF3743664.1"/>
    </source>
</evidence>
<feature type="domain" description="FLYWCH-type" evidence="4">
    <location>
        <begin position="10"/>
        <end position="66"/>
    </location>
</feature>
<proteinExistence type="predicted"/>
<dbReference type="Proteomes" id="UP000682733">
    <property type="component" value="Unassembled WGS sequence"/>
</dbReference>
<keyword evidence="3" id="KW-0862">Zinc</keyword>
<keyword evidence="1" id="KW-0479">Metal-binding</keyword>
<dbReference type="EMBL" id="CAJNOK010002283">
    <property type="protein sequence ID" value="CAF0853045.1"/>
    <property type="molecule type" value="Genomic_DNA"/>
</dbReference>
<evidence type="ECO:0000256" key="3">
    <source>
        <dbReference type="ARBA" id="ARBA00022833"/>
    </source>
</evidence>
<name>A0A814EK68_9BILA</name>
<evidence type="ECO:0000313" key="9">
    <source>
        <dbReference type="Proteomes" id="UP000663829"/>
    </source>
</evidence>
<dbReference type="AlphaFoldDB" id="A0A814EK68"/>
<dbReference type="EMBL" id="CAJOBC010002645">
    <property type="protein sequence ID" value="CAF3743664.1"/>
    <property type="molecule type" value="Genomic_DNA"/>
</dbReference>
<accession>A0A814EK68</accession>
<feature type="non-terminal residue" evidence="6">
    <location>
        <position position="1"/>
    </location>
</feature>